<organism evidence="1 2">
    <name type="scientific">Bonamia ostreae</name>
    <dbReference type="NCBI Taxonomy" id="126728"/>
    <lineage>
        <taxon>Eukaryota</taxon>
        <taxon>Sar</taxon>
        <taxon>Rhizaria</taxon>
        <taxon>Endomyxa</taxon>
        <taxon>Ascetosporea</taxon>
        <taxon>Haplosporida</taxon>
        <taxon>Bonamia</taxon>
    </lineage>
</organism>
<reference evidence="1 2" key="1">
    <citation type="journal article" date="2024" name="BMC Biol.">
        <title>Comparative genomics of Ascetosporea gives new insight into the evolutionary basis for animal parasitism in Rhizaria.</title>
        <authorList>
            <person name="Hiltunen Thoren M."/>
            <person name="Onut-Brannstrom I."/>
            <person name="Alfjorden A."/>
            <person name="Peckova H."/>
            <person name="Swords F."/>
            <person name="Hooper C."/>
            <person name="Holzer A.S."/>
            <person name="Bass D."/>
            <person name="Burki F."/>
        </authorList>
    </citation>
    <scope>NUCLEOTIDE SEQUENCE [LARGE SCALE GENOMIC DNA]</scope>
    <source>
        <strain evidence="1">20-A016</strain>
    </source>
</reference>
<evidence type="ECO:0000313" key="2">
    <source>
        <dbReference type="Proteomes" id="UP001439008"/>
    </source>
</evidence>
<name>A0ABV2AGE2_9EUKA</name>
<keyword evidence="2" id="KW-1185">Reference proteome</keyword>
<proteinExistence type="predicted"/>
<protein>
    <submittedName>
        <fullName evidence="1">Uncharacterized protein</fullName>
    </submittedName>
</protein>
<sequence>MVIEECIDSRDSSFNRQNAIEMVNLFSNKKIDSTEQTDLDEKYEKLILFEQYAKAIKKRYIKMTKNLNKVNQLNNEINESVLKFSVLSEFSTVYVTNTKNKMSAINQYYADFNNSVESTKMSFFQNIFYPFLDDIAQIKRKRKILLKKRKNYLKYKKKLEKKNANENTDKENLKYKKLENKFRTVSIFA</sequence>
<dbReference type="InterPro" id="IPR027267">
    <property type="entry name" value="AH/BAR_dom_sf"/>
</dbReference>
<comment type="caution">
    <text evidence="1">The sequence shown here is derived from an EMBL/GenBank/DDBJ whole genome shotgun (WGS) entry which is preliminary data.</text>
</comment>
<evidence type="ECO:0000313" key="1">
    <source>
        <dbReference type="EMBL" id="MES1918524.1"/>
    </source>
</evidence>
<dbReference type="SUPFAM" id="SSF103657">
    <property type="entry name" value="BAR/IMD domain-like"/>
    <property type="match status" value="1"/>
</dbReference>
<dbReference type="Proteomes" id="UP001439008">
    <property type="component" value="Unassembled WGS sequence"/>
</dbReference>
<dbReference type="EMBL" id="JBDODL010000076">
    <property type="protein sequence ID" value="MES1918524.1"/>
    <property type="molecule type" value="Genomic_DNA"/>
</dbReference>
<accession>A0ABV2AGE2</accession>
<gene>
    <name evidence="1" type="ORF">MHBO_000486</name>
</gene>